<protein>
    <submittedName>
        <fullName evidence="2">5ef9aaaf-831c-412e-89e5-73800c3981c6</fullName>
    </submittedName>
</protein>
<feature type="region of interest" description="Disordered" evidence="1">
    <location>
        <begin position="61"/>
        <end position="91"/>
    </location>
</feature>
<keyword evidence="3" id="KW-1185">Reference proteome</keyword>
<sequence length="153" mass="17282">MSTKDKSREITTGIDKDLSATHMLLQTKCVTSGCIKPSSKFIYCTTITADNEKGAMYARDHPVSTHRATSRRDEMPPQDTRTTADKIRDTSGVVRVKTINTTTRKAKGGSMVRMRTIESRLSRNVEERKREGGERGGSTNRGKEEDAWKRRRM</sequence>
<dbReference type="Proteomes" id="UP000624404">
    <property type="component" value="Unassembled WGS sequence"/>
</dbReference>
<evidence type="ECO:0000313" key="2">
    <source>
        <dbReference type="EMBL" id="CAD6451412.1"/>
    </source>
</evidence>
<dbReference type="AlphaFoldDB" id="A0A8H2ZUQ3"/>
<comment type="caution">
    <text evidence="2">The sequence shown here is derived from an EMBL/GenBank/DDBJ whole genome shotgun (WGS) entry which is preliminary data.</text>
</comment>
<evidence type="ECO:0000256" key="1">
    <source>
        <dbReference type="SAM" id="MobiDB-lite"/>
    </source>
</evidence>
<evidence type="ECO:0000313" key="3">
    <source>
        <dbReference type="Proteomes" id="UP000624404"/>
    </source>
</evidence>
<dbReference type="OrthoDB" id="10434837at2759"/>
<accession>A0A8H2ZUQ3</accession>
<name>A0A8H2ZUQ3_9HELO</name>
<proteinExistence type="predicted"/>
<dbReference type="EMBL" id="CAJHIA010000036">
    <property type="protein sequence ID" value="CAD6451412.1"/>
    <property type="molecule type" value="Genomic_DNA"/>
</dbReference>
<organism evidence="2 3">
    <name type="scientific">Sclerotinia trifoliorum</name>
    <dbReference type="NCBI Taxonomy" id="28548"/>
    <lineage>
        <taxon>Eukaryota</taxon>
        <taxon>Fungi</taxon>
        <taxon>Dikarya</taxon>
        <taxon>Ascomycota</taxon>
        <taxon>Pezizomycotina</taxon>
        <taxon>Leotiomycetes</taxon>
        <taxon>Helotiales</taxon>
        <taxon>Sclerotiniaceae</taxon>
        <taxon>Sclerotinia</taxon>
    </lineage>
</organism>
<feature type="compositionally biased region" description="Basic and acidic residues" evidence="1">
    <location>
        <begin position="141"/>
        <end position="153"/>
    </location>
</feature>
<reference evidence="2" key="1">
    <citation type="submission" date="2020-10" db="EMBL/GenBank/DDBJ databases">
        <authorList>
            <person name="Kusch S."/>
        </authorList>
    </citation>
    <scope>NUCLEOTIDE SEQUENCE</scope>
    <source>
        <strain evidence="2">SwB9</strain>
    </source>
</reference>
<gene>
    <name evidence="2" type="ORF">SCLTRI_LOCUS9535</name>
</gene>
<feature type="region of interest" description="Disordered" evidence="1">
    <location>
        <begin position="104"/>
        <end position="153"/>
    </location>
</feature>
<feature type="compositionally biased region" description="Basic and acidic residues" evidence="1">
    <location>
        <begin position="115"/>
        <end position="134"/>
    </location>
</feature>